<comment type="subcellular location">
    <subcellularLocation>
        <location evidence="1">Mitochondrion</location>
    </subcellularLocation>
</comment>
<dbReference type="STRING" id="29833.A0A1E5RJG0"/>
<organism evidence="6 7">
    <name type="scientific">Hanseniaspora uvarum</name>
    <name type="common">Yeast</name>
    <name type="synonym">Kloeckera apiculata</name>
    <dbReference type="NCBI Taxonomy" id="29833"/>
    <lineage>
        <taxon>Eukaryota</taxon>
        <taxon>Fungi</taxon>
        <taxon>Dikarya</taxon>
        <taxon>Ascomycota</taxon>
        <taxon>Saccharomycotina</taxon>
        <taxon>Saccharomycetes</taxon>
        <taxon>Saccharomycodales</taxon>
        <taxon>Saccharomycodaceae</taxon>
        <taxon>Hanseniaspora</taxon>
    </lineage>
</organism>
<comment type="caution">
    <text evidence="6">The sequence shown here is derived from an EMBL/GenBank/DDBJ whole genome shotgun (WGS) entry which is preliminary data.</text>
</comment>
<accession>A0A1E5RJG0</accession>
<dbReference type="EMBL" id="LPNN01000005">
    <property type="protein sequence ID" value="OEJ86994.1"/>
    <property type="molecule type" value="Genomic_DNA"/>
</dbReference>
<dbReference type="InterPro" id="IPR031568">
    <property type="entry name" value="Pet117"/>
</dbReference>
<dbReference type="PANTHER" id="PTHR28163:SF1">
    <property type="entry name" value="PROTEIN PET117 HOMOLOG, MITOCHONDRIAL"/>
    <property type="match status" value="1"/>
</dbReference>
<dbReference type="OrthoDB" id="3972926at2759"/>
<dbReference type="GO" id="GO:0005739">
    <property type="term" value="C:mitochondrion"/>
    <property type="evidence" value="ECO:0007669"/>
    <property type="project" value="UniProtKB-SubCell"/>
</dbReference>
<name>A0A1E5RJG0_HANUV</name>
<evidence type="ECO:0000256" key="1">
    <source>
        <dbReference type="ARBA" id="ARBA00004173"/>
    </source>
</evidence>
<keyword evidence="3" id="KW-0809">Transit peptide</keyword>
<protein>
    <submittedName>
        <fullName evidence="6">Protein required for assembly of cytochrome c oxidase, mitochondrial</fullName>
    </submittedName>
</protein>
<keyword evidence="4" id="KW-0496">Mitochondrion</keyword>
<gene>
    <name evidence="6" type="ORF">AWRI3580_g2861</name>
</gene>
<sequence>MSRASKITLGFSAVFAVASFIGVQYIQDSEQENIRQGPIKDAIRMSEKTQKKLLMNQQEHEYQQKLRKQYEEVQPLNGKIITAEDDNQNAK</sequence>
<dbReference type="Proteomes" id="UP000095358">
    <property type="component" value="Unassembled WGS sequence"/>
</dbReference>
<dbReference type="VEuPathDB" id="FungiDB:AWRI3580_g2861"/>
<dbReference type="GO" id="GO:0033617">
    <property type="term" value="P:mitochondrial respiratory chain complex IV assembly"/>
    <property type="evidence" value="ECO:0007669"/>
    <property type="project" value="TreeGrafter"/>
</dbReference>
<dbReference type="PANTHER" id="PTHR28163">
    <property type="entry name" value="PROTEIN PET117 HOMOLOG, MITOCHONDRIAL"/>
    <property type="match status" value="1"/>
</dbReference>
<evidence type="ECO:0000256" key="2">
    <source>
        <dbReference type="ARBA" id="ARBA00008197"/>
    </source>
</evidence>
<evidence type="ECO:0000313" key="7">
    <source>
        <dbReference type="Proteomes" id="UP000095358"/>
    </source>
</evidence>
<dbReference type="AlphaFoldDB" id="A0A1E5RJG0"/>
<comment type="similarity">
    <text evidence="2">Belongs to the PET117 family.</text>
</comment>
<feature type="chain" id="PRO_5009184771" evidence="5">
    <location>
        <begin position="32"/>
        <end position="91"/>
    </location>
</feature>
<keyword evidence="7" id="KW-1185">Reference proteome</keyword>
<evidence type="ECO:0000256" key="4">
    <source>
        <dbReference type="ARBA" id="ARBA00023128"/>
    </source>
</evidence>
<evidence type="ECO:0000256" key="3">
    <source>
        <dbReference type="ARBA" id="ARBA00022946"/>
    </source>
</evidence>
<evidence type="ECO:0000256" key="5">
    <source>
        <dbReference type="SAM" id="SignalP"/>
    </source>
</evidence>
<keyword evidence="5" id="KW-0732">Signal</keyword>
<feature type="signal peptide" evidence="5">
    <location>
        <begin position="1"/>
        <end position="31"/>
    </location>
</feature>
<reference evidence="7" key="1">
    <citation type="journal article" date="2016" name="Genome Announc.">
        <title>Genome sequences of three species of Hanseniaspora isolated from spontaneous wine fermentations.</title>
        <authorList>
            <person name="Sternes P.R."/>
            <person name="Lee D."/>
            <person name="Kutyna D.R."/>
            <person name="Borneman A.R."/>
        </authorList>
    </citation>
    <scope>NUCLEOTIDE SEQUENCE [LARGE SCALE GENOMIC DNA]</scope>
    <source>
        <strain evidence="7">AWRI3580</strain>
    </source>
</reference>
<evidence type="ECO:0000313" key="6">
    <source>
        <dbReference type="EMBL" id="OEJ86994.1"/>
    </source>
</evidence>
<dbReference type="Pfam" id="PF15786">
    <property type="entry name" value="PET117"/>
    <property type="match status" value="1"/>
</dbReference>
<proteinExistence type="inferred from homology"/>